<evidence type="ECO:0000256" key="1">
    <source>
        <dbReference type="ARBA" id="ARBA00022527"/>
    </source>
</evidence>
<name>A0A1I8AXJ8_9BILA</name>
<dbReference type="PROSITE" id="PS50011">
    <property type="entry name" value="PROTEIN_KINASE_DOM"/>
    <property type="match status" value="1"/>
</dbReference>
<dbReference type="GO" id="GO:0005524">
    <property type="term" value="F:ATP binding"/>
    <property type="evidence" value="ECO:0007669"/>
    <property type="project" value="UniProtKB-KW"/>
</dbReference>
<dbReference type="InterPro" id="IPR050235">
    <property type="entry name" value="CK1_Ser-Thr_kinase"/>
</dbReference>
<accession>A0A1I8AXJ8</accession>
<protein>
    <submittedName>
        <fullName evidence="9">Protein kinase domain-containing protein</fullName>
    </submittedName>
</protein>
<keyword evidence="2" id="KW-0808">Transferase</keyword>
<dbReference type="WBParaSite" id="L893_g9984.t1">
    <property type="protein sequence ID" value="L893_g9984.t1"/>
    <property type="gene ID" value="L893_g9984"/>
</dbReference>
<comment type="similarity">
    <text evidence="6">Belongs to the protein kinase superfamily. CK1 Ser/Thr protein kinase family.</text>
</comment>
<dbReference type="AlphaFoldDB" id="A0A1I8AXJ8"/>
<evidence type="ECO:0000256" key="3">
    <source>
        <dbReference type="ARBA" id="ARBA00022741"/>
    </source>
</evidence>
<dbReference type="Proteomes" id="UP000095287">
    <property type="component" value="Unplaced"/>
</dbReference>
<proteinExistence type="inferred from homology"/>
<dbReference type="GO" id="GO:0015630">
    <property type="term" value="C:microtubule cytoskeleton"/>
    <property type="evidence" value="ECO:0007669"/>
    <property type="project" value="UniProtKB-ARBA"/>
</dbReference>
<dbReference type="SUPFAM" id="SSF56112">
    <property type="entry name" value="Protein kinase-like (PK-like)"/>
    <property type="match status" value="1"/>
</dbReference>
<dbReference type="SMART" id="SM00220">
    <property type="entry name" value="S_TKc"/>
    <property type="match status" value="1"/>
</dbReference>
<keyword evidence="8" id="KW-1185">Reference proteome</keyword>
<dbReference type="FunFam" id="3.30.200.20:FF:000358">
    <property type="entry name" value="Tau tubulin kinase 2b"/>
    <property type="match status" value="1"/>
</dbReference>
<keyword evidence="4" id="KW-0418">Kinase</keyword>
<sequence>MPTEEPGPVELRLGKLVGKKWKIVQKLGEGGCGAVYMAEDVATRAKVALKAESNFVAGGSVLKLEAQILRRMKGRKYVAQLIHAGRKERYCYMVMTLLGDSVEKLFRACHKEFTVSTQVRIGVHVLFGLKQLHEVGYVHRDIKPANLAIGRAGRETKIVHLLDFGLAREFIIMTDGKVEMRRERTNTLFRGTTRYCSASAHTRAEQGRPDDLWSMLYVLAEMRGPLPWQHLREKKEIGKVKLATPDVRMLARCPIQMLDIAKHLRELGYYSRPDYLMIYKAFMNVLTTYNYKFIDPYDWDLIAEQSKIRSKLKFSKAIKTIEDTSVSVEKSMDVGTGLLRGSNKGALALDCTMEDNTVDEDSSLYKDEDFSKNELGF</sequence>
<evidence type="ECO:0000256" key="2">
    <source>
        <dbReference type="ARBA" id="ARBA00022679"/>
    </source>
</evidence>
<evidence type="ECO:0000256" key="4">
    <source>
        <dbReference type="ARBA" id="ARBA00022777"/>
    </source>
</evidence>
<dbReference type="InterPro" id="IPR000719">
    <property type="entry name" value="Prot_kinase_dom"/>
</dbReference>
<keyword evidence="1" id="KW-0723">Serine/threonine-protein kinase</keyword>
<evidence type="ECO:0000313" key="9">
    <source>
        <dbReference type="WBParaSite" id="L893_g9984.t1"/>
    </source>
</evidence>
<keyword evidence="3" id="KW-0547">Nucleotide-binding</keyword>
<dbReference type="GO" id="GO:0004674">
    <property type="term" value="F:protein serine/threonine kinase activity"/>
    <property type="evidence" value="ECO:0007669"/>
    <property type="project" value="UniProtKB-KW"/>
</dbReference>
<dbReference type="InterPro" id="IPR011009">
    <property type="entry name" value="Kinase-like_dom_sf"/>
</dbReference>
<keyword evidence="5" id="KW-0067">ATP-binding</keyword>
<evidence type="ECO:0000259" key="7">
    <source>
        <dbReference type="PROSITE" id="PS50011"/>
    </source>
</evidence>
<evidence type="ECO:0000313" key="8">
    <source>
        <dbReference type="Proteomes" id="UP000095287"/>
    </source>
</evidence>
<dbReference type="Gene3D" id="1.10.510.10">
    <property type="entry name" value="Transferase(Phosphotransferase) domain 1"/>
    <property type="match status" value="1"/>
</dbReference>
<evidence type="ECO:0000256" key="6">
    <source>
        <dbReference type="ARBA" id="ARBA00061588"/>
    </source>
</evidence>
<reference evidence="9" key="1">
    <citation type="submission" date="2016-11" db="UniProtKB">
        <authorList>
            <consortium name="WormBaseParasite"/>
        </authorList>
    </citation>
    <scope>IDENTIFICATION</scope>
</reference>
<feature type="domain" description="Protein kinase" evidence="7">
    <location>
        <begin position="21"/>
        <end position="294"/>
    </location>
</feature>
<evidence type="ECO:0000256" key="5">
    <source>
        <dbReference type="ARBA" id="ARBA00022840"/>
    </source>
</evidence>
<organism evidence="8 9">
    <name type="scientific">Steinernema glaseri</name>
    <dbReference type="NCBI Taxonomy" id="37863"/>
    <lineage>
        <taxon>Eukaryota</taxon>
        <taxon>Metazoa</taxon>
        <taxon>Ecdysozoa</taxon>
        <taxon>Nematoda</taxon>
        <taxon>Chromadorea</taxon>
        <taxon>Rhabditida</taxon>
        <taxon>Tylenchina</taxon>
        <taxon>Panagrolaimomorpha</taxon>
        <taxon>Strongyloidoidea</taxon>
        <taxon>Steinernematidae</taxon>
        <taxon>Steinernema</taxon>
    </lineage>
</organism>
<dbReference type="PANTHER" id="PTHR11909">
    <property type="entry name" value="CASEIN KINASE-RELATED"/>
    <property type="match status" value="1"/>
</dbReference>
<dbReference type="Pfam" id="PF00069">
    <property type="entry name" value="Pkinase"/>
    <property type="match status" value="1"/>
</dbReference>